<dbReference type="InterPro" id="IPR003111">
    <property type="entry name" value="Lon_prtase_N"/>
</dbReference>
<dbReference type="UniPathway" id="UPA00143"/>
<dbReference type="InterPro" id="IPR015947">
    <property type="entry name" value="PUA-like_sf"/>
</dbReference>
<dbReference type="AlphaFoldDB" id="A0A7R9CZ82"/>
<dbReference type="Gene3D" id="1.20.58.1480">
    <property type="match status" value="1"/>
</dbReference>
<evidence type="ECO:0000256" key="1">
    <source>
        <dbReference type="ARBA" id="ARBA00004123"/>
    </source>
</evidence>
<gene>
    <name evidence="15" type="ORF">TPSB3V08_LOCUS4379</name>
</gene>
<comment type="subcellular location">
    <subcellularLocation>
        <location evidence="1">Nucleus</location>
    </subcellularLocation>
</comment>
<reference evidence="15" key="1">
    <citation type="submission" date="2020-11" db="EMBL/GenBank/DDBJ databases">
        <authorList>
            <person name="Tran Van P."/>
        </authorList>
    </citation>
    <scope>NUCLEOTIDE SEQUENCE</scope>
</reference>
<comment type="similarity">
    <text evidence="3">Belongs to the CRBN family.</text>
</comment>
<sequence length="540" mass="60363">MGLYIGLLPGSHHTQFTTTQRRTSAPSRNEEYDDHEVLAVGSTAAMNRTTDFDQLNAETPPYPVYASTSDDDSDNVESQGRAVYSVEHERQFEHTFDPALPVKHSYLGNDLEELQGRTMLDDDSIQTLALLPQPGVVLVPGQTLPLTVFYPPTVSMLRQSIATDRTFGVVCVRENLPEANSNEVTDETRTSQDLLILILTKTSSNKSNAQQGLRSRLKGGRGLKYSKLTDKLMGALHPEDESLVSTDSAVFLTVLSLRLHGLLPSMEGCVDYPSSELPTLATTTDLDGSVGPRNVSARVRILPEVVLPHSLNEIRLASLDRHQSCPGQKRSCFMKRNAMLTQWPSWVHAQFEASRLVKLVTNQLEHLKPGHAGLSIPTDPIDLSYWVAQNLPLSDEQRLTVLKLDSAIQRLRWELNALQKCRVLCCRDCQAKIANQKDVFSMSLEGPQGTYVNPGGYVHETITLHKAKGVRVLNQAPSTEYTWFPGYGWTIAECRTCRKHMGWKFTAMEKHLKPDKFLGLCRRSIFPLFKADHNGRDLIM</sequence>
<evidence type="ECO:0000256" key="8">
    <source>
        <dbReference type="ARBA" id="ARBA00022843"/>
    </source>
</evidence>
<evidence type="ECO:0000256" key="10">
    <source>
        <dbReference type="ARBA" id="ARBA00030079"/>
    </source>
</evidence>
<evidence type="ECO:0000313" key="15">
    <source>
        <dbReference type="EMBL" id="CAD7404200.1"/>
    </source>
</evidence>
<keyword evidence="5" id="KW-0479">Metal-binding</keyword>
<dbReference type="EMBL" id="OD002099">
    <property type="protein sequence ID" value="CAD7404200.1"/>
    <property type="molecule type" value="Genomic_DNA"/>
</dbReference>
<evidence type="ECO:0000256" key="3">
    <source>
        <dbReference type="ARBA" id="ARBA00005293"/>
    </source>
</evidence>
<evidence type="ECO:0000256" key="2">
    <source>
        <dbReference type="ARBA" id="ARBA00004906"/>
    </source>
</evidence>
<dbReference type="SMART" id="SM00464">
    <property type="entry name" value="LON"/>
    <property type="match status" value="1"/>
</dbReference>
<proteinExistence type="inferred from homology"/>
<dbReference type="InterPro" id="IPR034750">
    <property type="entry name" value="CULT"/>
</dbReference>
<evidence type="ECO:0000256" key="5">
    <source>
        <dbReference type="ARBA" id="ARBA00022723"/>
    </source>
</evidence>
<keyword evidence="7" id="KW-0862">Zinc</keyword>
<dbReference type="PANTHER" id="PTHR46732">
    <property type="entry name" value="ATP-DEPENDENT PROTEASE LA (LON) DOMAIN PROTEIN"/>
    <property type="match status" value="1"/>
</dbReference>
<keyword evidence="8" id="KW-0832">Ubl conjugation</keyword>
<evidence type="ECO:0000256" key="12">
    <source>
        <dbReference type="ARBA" id="ARBA00046796"/>
    </source>
</evidence>
<dbReference type="Gene3D" id="2.30.130.40">
    <property type="entry name" value="LON domain-like"/>
    <property type="match status" value="1"/>
</dbReference>
<dbReference type="Pfam" id="PF03226">
    <property type="entry name" value="Yippee-Mis18"/>
    <property type="match status" value="1"/>
</dbReference>
<dbReference type="GO" id="GO:0016567">
    <property type="term" value="P:protein ubiquitination"/>
    <property type="evidence" value="ECO:0007669"/>
    <property type="project" value="UniProtKB-UniPathway"/>
</dbReference>
<dbReference type="PROSITE" id="PS51787">
    <property type="entry name" value="LON_N"/>
    <property type="match status" value="1"/>
</dbReference>
<dbReference type="GO" id="GO:0046872">
    <property type="term" value="F:metal ion binding"/>
    <property type="evidence" value="ECO:0007669"/>
    <property type="project" value="UniProtKB-KW"/>
</dbReference>
<dbReference type="FunFam" id="2.170.150.20:FF:000005">
    <property type="entry name" value="Blast:Protein cereblon homolog"/>
    <property type="match status" value="1"/>
</dbReference>
<dbReference type="PANTHER" id="PTHR46732:SF8">
    <property type="entry name" value="ATP-DEPENDENT PROTEASE LA (LON) DOMAIN PROTEIN"/>
    <property type="match status" value="1"/>
</dbReference>
<dbReference type="SUPFAM" id="SSF88697">
    <property type="entry name" value="PUA domain-like"/>
    <property type="match status" value="1"/>
</dbReference>
<dbReference type="InterPro" id="IPR046336">
    <property type="entry name" value="Lon_prtase_N_sf"/>
</dbReference>
<name>A0A7R9CZ82_TIMPO</name>
<comment type="function">
    <text evidence="11">Substrate recognition component of a DCX (DDB1-CUL4-X-box) E3 protein ligase complex that mediates the ubiquitination and subsequent proteasomal degradation of target proteins. Has an essential role in mediating growth by negatively regulating insulin signaling. It also has a role in maintaining presynaptic function in the neuromuscular junction synapses of third-instar larvae.</text>
</comment>
<evidence type="ECO:0000256" key="7">
    <source>
        <dbReference type="ARBA" id="ARBA00022833"/>
    </source>
</evidence>
<protein>
    <recommendedName>
        <fullName evidence="4">Protein cereblon</fullName>
    </recommendedName>
    <alternativeName>
        <fullName evidence="10">Protein ohgata</fullName>
    </alternativeName>
</protein>
<feature type="domain" description="Lon N-terminal" evidence="13">
    <location>
        <begin position="128"/>
        <end position="422"/>
    </location>
</feature>
<dbReference type="CDD" id="cd15777">
    <property type="entry name" value="CRBN_C_like"/>
    <property type="match status" value="1"/>
</dbReference>
<keyword evidence="6" id="KW-0833">Ubl conjugation pathway</keyword>
<evidence type="ECO:0000259" key="13">
    <source>
        <dbReference type="PROSITE" id="PS51787"/>
    </source>
</evidence>
<organism evidence="15">
    <name type="scientific">Timema poppense</name>
    <name type="common">Walking stick</name>
    <dbReference type="NCBI Taxonomy" id="170557"/>
    <lineage>
        <taxon>Eukaryota</taxon>
        <taxon>Metazoa</taxon>
        <taxon>Ecdysozoa</taxon>
        <taxon>Arthropoda</taxon>
        <taxon>Hexapoda</taxon>
        <taxon>Insecta</taxon>
        <taxon>Pterygota</taxon>
        <taxon>Neoptera</taxon>
        <taxon>Polyneoptera</taxon>
        <taxon>Phasmatodea</taxon>
        <taxon>Timematodea</taxon>
        <taxon>Timematoidea</taxon>
        <taxon>Timematidae</taxon>
        <taxon>Timema</taxon>
    </lineage>
</organism>
<dbReference type="InterPro" id="IPR004910">
    <property type="entry name" value="Yippee/Mis18/Cereblon"/>
</dbReference>
<dbReference type="PROSITE" id="PS51788">
    <property type="entry name" value="CULT"/>
    <property type="match status" value="1"/>
</dbReference>
<evidence type="ECO:0000259" key="14">
    <source>
        <dbReference type="PROSITE" id="PS51788"/>
    </source>
</evidence>
<evidence type="ECO:0000256" key="11">
    <source>
        <dbReference type="ARBA" id="ARBA00046075"/>
    </source>
</evidence>
<evidence type="ECO:0000256" key="6">
    <source>
        <dbReference type="ARBA" id="ARBA00022786"/>
    </source>
</evidence>
<feature type="domain" description="CULT" evidence="14">
    <location>
        <begin position="421"/>
        <end position="529"/>
    </location>
</feature>
<evidence type="ECO:0000256" key="9">
    <source>
        <dbReference type="ARBA" id="ARBA00023242"/>
    </source>
</evidence>
<keyword evidence="9" id="KW-0539">Nucleus</keyword>
<comment type="subunit">
    <text evidence="12">Likely a component of a DCX (DDB1-CUL4-X-box) protein ligase complex. May interact with pic/DDB1.</text>
</comment>
<evidence type="ECO:0000256" key="4">
    <source>
        <dbReference type="ARBA" id="ARBA00014394"/>
    </source>
</evidence>
<comment type="pathway">
    <text evidence="2">Protein modification; protein ubiquitination.</text>
</comment>
<dbReference type="Gene3D" id="2.170.150.20">
    <property type="entry name" value="Peptide methionine sulfoxide reductase"/>
    <property type="match status" value="1"/>
</dbReference>
<dbReference type="GO" id="GO:0005634">
    <property type="term" value="C:nucleus"/>
    <property type="evidence" value="ECO:0007669"/>
    <property type="project" value="UniProtKB-SubCell"/>
</dbReference>
<accession>A0A7R9CZ82</accession>